<sequence>MKFIKHIIFGCLLSLFFISAVQSQTITLKCPPCRPIQSCDQCWETQEEADANCNSNSRQSFLGEKTINSMMVFPNPNNGTFTVGNPFKKSGEAVIMNQLGVIVRRFRISGEALFNYQSSDPLPKGVYHLKFTSDKGEDILSQTVIINGQ</sequence>
<dbReference type="Proteomes" id="UP000245535">
    <property type="component" value="Unassembled WGS sequence"/>
</dbReference>
<dbReference type="OrthoDB" id="2985529at2"/>
<feature type="chain" id="PRO_5016338411" evidence="1">
    <location>
        <begin position="24"/>
        <end position="149"/>
    </location>
</feature>
<name>A0A315ZID4_SEDFL</name>
<organism evidence="3 4">
    <name type="scientific">Sediminitomix flava</name>
    <dbReference type="NCBI Taxonomy" id="379075"/>
    <lineage>
        <taxon>Bacteria</taxon>
        <taxon>Pseudomonadati</taxon>
        <taxon>Bacteroidota</taxon>
        <taxon>Cytophagia</taxon>
        <taxon>Cytophagales</taxon>
        <taxon>Flammeovirgaceae</taxon>
        <taxon>Sediminitomix</taxon>
    </lineage>
</organism>
<protein>
    <submittedName>
        <fullName evidence="3">Putative secreted protein (Por secretion system target)</fullName>
    </submittedName>
</protein>
<evidence type="ECO:0000259" key="2">
    <source>
        <dbReference type="Pfam" id="PF18962"/>
    </source>
</evidence>
<evidence type="ECO:0000313" key="4">
    <source>
        <dbReference type="Proteomes" id="UP000245535"/>
    </source>
</evidence>
<dbReference type="Pfam" id="PF18962">
    <property type="entry name" value="Por_Secre_tail"/>
    <property type="match status" value="1"/>
</dbReference>
<proteinExistence type="predicted"/>
<comment type="caution">
    <text evidence="3">The sequence shown here is derived from an EMBL/GenBank/DDBJ whole genome shotgun (WGS) entry which is preliminary data.</text>
</comment>
<dbReference type="InterPro" id="IPR026444">
    <property type="entry name" value="Secre_tail"/>
</dbReference>
<dbReference type="EMBL" id="QGDO01000001">
    <property type="protein sequence ID" value="PWJ44474.1"/>
    <property type="molecule type" value="Genomic_DNA"/>
</dbReference>
<dbReference type="NCBIfam" id="TIGR04183">
    <property type="entry name" value="Por_Secre_tail"/>
    <property type="match status" value="1"/>
</dbReference>
<gene>
    <name evidence="3" type="ORF">BC781_101845</name>
</gene>
<evidence type="ECO:0000313" key="3">
    <source>
        <dbReference type="EMBL" id="PWJ44474.1"/>
    </source>
</evidence>
<evidence type="ECO:0000256" key="1">
    <source>
        <dbReference type="SAM" id="SignalP"/>
    </source>
</evidence>
<feature type="signal peptide" evidence="1">
    <location>
        <begin position="1"/>
        <end position="23"/>
    </location>
</feature>
<keyword evidence="1" id="KW-0732">Signal</keyword>
<dbReference type="AlphaFoldDB" id="A0A315ZID4"/>
<feature type="domain" description="Secretion system C-terminal sorting" evidence="2">
    <location>
        <begin position="72"/>
        <end position="144"/>
    </location>
</feature>
<dbReference type="RefSeq" id="WP_109615964.1">
    <property type="nucleotide sequence ID" value="NZ_QGDO01000001.1"/>
</dbReference>
<reference evidence="3 4" key="1">
    <citation type="submission" date="2018-03" db="EMBL/GenBank/DDBJ databases">
        <title>Genomic Encyclopedia of Archaeal and Bacterial Type Strains, Phase II (KMG-II): from individual species to whole genera.</title>
        <authorList>
            <person name="Goeker M."/>
        </authorList>
    </citation>
    <scope>NUCLEOTIDE SEQUENCE [LARGE SCALE GENOMIC DNA]</scope>
    <source>
        <strain evidence="3 4">DSM 28229</strain>
    </source>
</reference>
<accession>A0A315ZID4</accession>
<keyword evidence="4" id="KW-1185">Reference proteome</keyword>